<dbReference type="PROSITE" id="PS50887">
    <property type="entry name" value="GGDEF"/>
    <property type="match status" value="1"/>
</dbReference>
<dbReference type="SMART" id="SM00267">
    <property type="entry name" value="GGDEF"/>
    <property type="match status" value="1"/>
</dbReference>
<dbReference type="Proteomes" id="UP000241426">
    <property type="component" value="Unassembled WGS sequence"/>
</dbReference>
<dbReference type="InterPro" id="IPR000160">
    <property type="entry name" value="GGDEF_dom"/>
</dbReference>
<comment type="caution">
    <text evidence="3">The sequence shown here is derived from an EMBL/GenBank/DDBJ whole genome shotgun (WGS) entry which is preliminary data.</text>
</comment>
<protein>
    <recommendedName>
        <fullName evidence="1">diguanylate cyclase</fullName>
        <ecNumber evidence="1">2.7.7.65</ecNumber>
    </recommendedName>
</protein>
<dbReference type="InterPro" id="IPR043128">
    <property type="entry name" value="Rev_trsase/Diguanyl_cyclase"/>
</dbReference>
<sequence>MSGELITAYRSFNNILKHLPVEESLPEILLRVIELTEKTFNHRQTSILLFDKNTKKFTPFTNKNRHQLHRERFMINPNKIHFESICEKEKIIISEHITTNNEYRSYYSLKTINSVSSCYGLPILSSRKKILGIIYSHCPQNSLMTDNEYELLEMAATICSISIEKNIKEQELNYIASYDCLTNIWNRRAFYRQINKSIKDIKFKNKYIIIFYVDIDKFKMINDQHGHRFGDRVLKKYASKLKQFNNEKTGAARLGGDEFIVYSEVNCLIEANVKKNSILSELNKIEIDGVLITASIGSYCIHASKIQDVSIDSMINQADMCMYKEKHLSRSL</sequence>
<dbReference type="SUPFAM" id="SSF55073">
    <property type="entry name" value="Nucleotide cyclase"/>
    <property type="match status" value="1"/>
</dbReference>
<organism evidence="3 4">
    <name type="scientific">Photobacterium kishitanii</name>
    <dbReference type="NCBI Taxonomy" id="318456"/>
    <lineage>
        <taxon>Bacteria</taxon>
        <taxon>Pseudomonadati</taxon>
        <taxon>Pseudomonadota</taxon>
        <taxon>Gammaproteobacteria</taxon>
        <taxon>Vibrionales</taxon>
        <taxon>Vibrionaceae</taxon>
        <taxon>Photobacterium</taxon>
    </lineage>
</organism>
<dbReference type="Pfam" id="PF00990">
    <property type="entry name" value="GGDEF"/>
    <property type="match status" value="1"/>
</dbReference>
<dbReference type="Gene3D" id="3.30.450.40">
    <property type="match status" value="1"/>
</dbReference>
<dbReference type="PANTHER" id="PTHR45138">
    <property type="entry name" value="REGULATORY COMPONENTS OF SENSORY TRANSDUCTION SYSTEM"/>
    <property type="match status" value="1"/>
</dbReference>
<accession>A0A2T3KF87</accession>
<dbReference type="InterPro" id="IPR050469">
    <property type="entry name" value="Diguanylate_Cyclase"/>
</dbReference>
<dbReference type="PANTHER" id="PTHR45138:SF9">
    <property type="entry name" value="DIGUANYLATE CYCLASE DGCM-RELATED"/>
    <property type="match status" value="1"/>
</dbReference>
<dbReference type="CDD" id="cd01949">
    <property type="entry name" value="GGDEF"/>
    <property type="match status" value="1"/>
</dbReference>
<evidence type="ECO:0000313" key="3">
    <source>
        <dbReference type="EMBL" id="PSU96510.1"/>
    </source>
</evidence>
<dbReference type="EMBL" id="PYNF01000015">
    <property type="protein sequence ID" value="PSU96510.1"/>
    <property type="molecule type" value="Genomic_DNA"/>
</dbReference>
<dbReference type="SUPFAM" id="SSF55781">
    <property type="entry name" value="GAF domain-like"/>
    <property type="match status" value="1"/>
</dbReference>
<dbReference type="InterPro" id="IPR029787">
    <property type="entry name" value="Nucleotide_cyclase"/>
</dbReference>
<evidence type="ECO:0000256" key="1">
    <source>
        <dbReference type="ARBA" id="ARBA00012528"/>
    </source>
</evidence>
<dbReference type="GO" id="GO:0052621">
    <property type="term" value="F:diguanylate cyclase activity"/>
    <property type="evidence" value="ECO:0007669"/>
    <property type="project" value="UniProtKB-EC"/>
</dbReference>
<gene>
    <name evidence="3" type="ORF">C9J27_16340</name>
</gene>
<dbReference type="Pfam" id="PF01590">
    <property type="entry name" value="GAF"/>
    <property type="match status" value="1"/>
</dbReference>
<evidence type="ECO:0000313" key="4">
    <source>
        <dbReference type="Proteomes" id="UP000241426"/>
    </source>
</evidence>
<dbReference type="InterPro" id="IPR003018">
    <property type="entry name" value="GAF"/>
</dbReference>
<dbReference type="AlphaFoldDB" id="A0A0B7JCF4"/>
<dbReference type="RefSeq" id="WP_036790260.1">
    <property type="nucleotide sequence ID" value="NZ_LN794353.1"/>
</dbReference>
<dbReference type="GeneID" id="29945389"/>
<proteinExistence type="predicted"/>
<evidence type="ECO:0000256" key="2">
    <source>
        <dbReference type="ARBA" id="ARBA00034247"/>
    </source>
</evidence>
<accession>A0A0B7JCF4</accession>
<dbReference type="eggNOG" id="COG3706">
    <property type="taxonomic scope" value="Bacteria"/>
</dbReference>
<dbReference type="Gene3D" id="3.30.70.270">
    <property type="match status" value="1"/>
</dbReference>
<dbReference type="NCBIfam" id="TIGR00254">
    <property type="entry name" value="GGDEF"/>
    <property type="match status" value="1"/>
</dbReference>
<comment type="catalytic activity">
    <reaction evidence="2">
        <text>2 GTP = 3',3'-c-di-GMP + 2 diphosphate</text>
        <dbReference type="Rhea" id="RHEA:24898"/>
        <dbReference type="ChEBI" id="CHEBI:33019"/>
        <dbReference type="ChEBI" id="CHEBI:37565"/>
        <dbReference type="ChEBI" id="CHEBI:58805"/>
        <dbReference type="EC" id="2.7.7.65"/>
    </reaction>
</comment>
<dbReference type="InterPro" id="IPR029016">
    <property type="entry name" value="GAF-like_dom_sf"/>
</dbReference>
<dbReference type="EC" id="2.7.7.65" evidence="1"/>
<name>A0A0B7JCF4_9GAMM</name>
<reference evidence="3 4" key="1">
    <citation type="submission" date="2018-01" db="EMBL/GenBank/DDBJ databases">
        <title>Whole genome sequencing of Histamine producing bacteria.</title>
        <authorList>
            <person name="Butler K."/>
        </authorList>
    </citation>
    <scope>NUCLEOTIDE SEQUENCE [LARGE SCALE GENOMIC DNA]</scope>
    <source>
        <strain evidence="3 4">FS-7.2</strain>
    </source>
</reference>